<reference evidence="1 2" key="1">
    <citation type="submission" date="2023-12" db="EMBL/GenBank/DDBJ databases">
        <title>Gut-associated functions are favored during microbiome assembly across C. elegans life.</title>
        <authorList>
            <person name="Zimmermann J."/>
        </authorList>
    </citation>
    <scope>NUCLEOTIDE SEQUENCE [LARGE SCALE GENOMIC DNA]</scope>
    <source>
        <strain evidence="1 2">MYb71</strain>
    </source>
</reference>
<dbReference type="EMBL" id="JBBGZH010000002">
    <property type="protein sequence ID" value="MEJ5021093.1"/>
    <property type="molecule type" value="Genomic_DNA"/>
</dbReference>
<keyword evidence="2" id="KW-1185">Reference proteome</keyword>
<comment type="caution">
    <text evidence="1">The sequence shown here is derived from an EMBL/GenBank/DDBJ whole genome shotgun (WGS) entry which is preliminary data.</text>
</comment>
<evidence type="ECO:0000313" key="2">
    <source>
        <dbReference type="Proteomes" id="UP001375812"/>
    </source>
</evidence>
<proteinExistence type="predicted"/>
<sequence>MSNSVDIKSETFSGFVGGGYSLLEEGRSRLDEVAGARVWYASTEISFDCGLFDGHSGRDSAAWVDAVAEIRGKYFITNALYFCGWGIVWAGHAKIDRDIAGTLGYLFRDNLSSVAGYSSPLSLKRRAHRVNLMAKQSVRPLNSLRSHLLSTTATLISDAAIHRLIEDTDPY</sequence>
<dbReference type="Proteomes" id="UP001375812">
    <property type="component" value="Unassembled WGS sequence"/>
</dbReference>
<accession>A0ABU8PI25</accession>
<organism evidence="1 2">
    <name type="scientific">Ochrobactrum vermis</name>
    <dbReference type="NCBI Taxonomy" id="1827297"/>
    <lineage>
        <taxon>Bacteria</taxon>
        <taxon>Pseudomonadati</taxon>
        <taxon>Pseudomonadota</taxon>
        <taxon>Alphaproteobacteria</taxon>
        <taxon>Hyphomicrobiales</taxon>
        <taxon>Brucellaceae</taxon>
        <taxon>Brucella/Ochrobactrum group</taxon>
        <taxon>Ochrobactrum</taxon>
    </lineage>
</organism>
<protein>
    <submittedName>
        <fullName evidence="1">Uncharacterized protein</fullName>
    </submittedName>
</protein>
<evidence type="ECO:0000313" key="1">
    <source>
        <dbReference type="EMBL" id="MEJ5021093.1"/>
    </source>
</evidence>
<name>A0ABU8PI25_9HYPH</name>
<dbReference type="RefSeq" id="WP_146114457.1">
    <property type="nucleotide sequence ID" value="NZ_JBBGZH010000002.1"/>
</dbReference>
<gene>
    <name evidence="1" type="ORF">WH297_15330</name>
</gene>